<protein>
    <recommendedName>
        <fullName evidence="1">Brix domain-containing protein</fullName>
    </recommendedName>
</protein>
<dbReference type="Pfam" id="PF06985">
    <property type="entry name" value="HET"/>
    <property type="match status" value="1"/>
</dbReference>
<dbReference type="Proteomes" id="UP001392437">
    <property type="component" value="Unassembled WGS sequence"/>
</dbReference>
<accession>A0AAW0QYC7</accession>
<evidence type="ECO:0000259" key="1">
    <source>
        <dbReference type="PROSITE" id="PS50833"/>
    </source>
</evidence>
<dbReference type="AlphaFoldDB" id="A0AAW0QYC7"/>
<evidence type="ECO:0000313" key="3">
    <source>
        <dbReference type="Proteomes" id="UP001392437"/>
    </source>
</evidence>
<organism evidence="2 3">
    <name type="scientific">Apiospora kogelbergensis</name>
    <dbReference type="NCBI Taxonomy" id="1337665"/>
    <lineage>
        <taxon>Eukaryota</taxon>
        <taxon>Fungi</taxon>
        <taxon>Dikarya</taxon>
        <taxon>Ascomycota</taxon>
        <taxon>Pezizomycotina</taxon>
        <taxon>Sordariomycetes</taxon>
        <taxon>Xylariomycetidae</taxon>
        <taxon>Amphisphaeriales</taxon>
        <taxon>Apiosporaceae</taxon>
        <taxon>Apiospora</taxon>
    </lineage>
</organism>
<comment type="caution">
    <text evidence="2">The sequence shown here is derived from an EMBL/GenBank/DDBJ whole genome shotgun (WGS) entry which is preliminary data.</text>
</comment>
<dbReference type="Pfam" id="PF04427">
    <property type="entry name" value="Brix"/>
    <property type="match status" value="1"/>
</dbReference>
<name>A0AAW0QYC7_9PEZI</name>
<dbReference type="InterPro" id="IPR007109">
    <property type="entry name" value="Brix"/>
</dbReference>
<dbReference type="PROSITE" id="PS50833">
    <property type="entry name" value="BRIX"/>
    <property type="match status" value="1"/>
</dbReference>
<sequence length="989" mass="112958">MRKEARKQQDLYMHIAKSPSGPRAKLHVQNLHTTSELNFIGNSLRGSRPILSFDAAIENDPHLRLLRELLAHTLGVPQSSRKAKPFIDRVLAFHVVDVRVWVRRCQVGEEDATDDEEDTSENKKIATDLLSNIPLSSIGSELNIPPDETVGSMNLHWPPSIPWMQSSESHSLHSQSGKDGDVTKQNYQVLSRLDIEPKRKKRKVVNQENTDTYNVPASKAPTIYCQSIDSKQIRLAFIEAELDRDLPIHIELEVYEHDCCPEYETVSYTWSSEDGDNSASEPVYVGQYWDVIFQTRNVQSMLDYLRPSYGRRAIWIDAICINQSDTAERNSQVSSMGNIYRECMRTIVWLGRDLVERSPASYRRRRPLEQFHQPSQPPSGALHNHILLLLKRRYFQRVWVIQELVLAPSSLIPLGDTDYLATDKTPAQLLKTLFRRTWEDLPCSWIQSMHQTSNLEPLSLADLLRQIDASGVKATDPRDEVFGVLGLLQYSSTPSANLSPDYSLSNAATFIGVAAHLLLDLELVELLEHAAGSTATPPLPSWVPNQKTGWVQKLGVLESDKAHLTDFININSTLSVKRPYLSVISSKSPERSFDSRSRYRGLDSFPFNPFRYRSDSYFHHSWKRETSIRTSDGGLSLNLMHLMEIEGFPEDDSRGSPCSRFVFRSGSCALEVYARSKDMASSLMGLGKKHLFMTSDSEKADYLLVLEETATKGDFKLVRCLKSLKIYLYSQDPPIWYYISDGEIREFWIQPCLMWWTLEYTKAKFSEFLGSGNYTEMLKNWEFMMPVDMNQPTAKEAFDLAQCGIKDERTLHKSSASFNLAQEPDKFYPSTLRNFRELLSKRSGHYEVEITEGGYLQLVVGDSEWRSIKSGYEWGGRQWLDRSWEVSVDNDLWNDLRSQPAISKPPGSEKPIRLRCPTSAIMDKFRELGLIQILRAFTPYLEDSAKDEVTLAFQEALPEDRTTYARPPWPQTAVDELGLDGRVQRVCIV</sequence>
<proteinExistence type="predicted"/>
<dbReference type="PANTHER" id="PTHR24148:SF81">
    <property type="entry name" value="HETEROKARYON INCOMPATIBILITY DOMAIN-CONTAINING PROTEIN"/>
    <property type="match status" value="1"/>
</dbReference>
<dbReference type="GO" id="GO:0006364">
    <property type="term" value="P:rRNA processing"/>
    <property type="evidence" value="ECO:0007669"/>
    <property type="project" value="InterPro"/>
</dbReference>
<reference evidence="2 3" key="1">
    <citation type="submission" date="2023-01" db="EMBL/GenBank/DDBJ databases">
        <title>Analysis of 21 Apiospora genomes using comparative genomics revels a genus with tremendous synthesis potential of carbohydrate active enzymes and secondary metabolites.</title>
        <authorList>
            <person name="Sorensen T."/>
        </authorList>
    </citation>
    <scope>NUCLEOTIDE SEQUENCE [LARGE SCALE GENOMIC DNA]</scope>
    <source>
        <strain evidence="2 3">CBS 117206</strain>
    </source>
</reference>
<evidence type="ECO:0000313" key="2">
    <source>
        <dbReference type="EMBL" id="KAK8115373.1"/>
    </source>
</evidence>
<keyword evidence="3" id="KW-1185">Reference proteome</keyword>
<dbReference type="InterPro" id="IPR010730">
    <property type="entry name" value="HET"/>
</dbReference>
<feature type="domain" description="Brix" evidence="1">
    <location>
        <begin position="1"/>
        <end position="206"/>
    </location>
</feature>
<dbReference type="GO" id="GO:0019843">
    <property type="term" value="F:rRNA binding"/>
    <property type="evidence" value="ECO:0007669"/>
    <property type="project" value="InterPro"/>
</dbReference>
<gene>
    <name evidence="2" type="ORF">PG999_007442</name>
</gene>
<dbReference type="EMBL" id="JAQQWP010000006">
    <property type="protein sequence ID" value="KAK8115373.1"/>
    <property type="molecule type" value="Genomic_DNA"/>
</dbReference>
<dbReference type="PANTHER" id="PTHR24148">
    <property type="entry name" value="ANKYRIN REPEAT DOMAIN-CONTAINING PROTEIN 39 HOMOLOG-RELATED"/>
    <property type="match status" value="1"/>
</dbReference>
<dbReference type="InterPro" id="IPR052895">
    <property type="entry name" value="HetReg/Transcr_Mod"/>
</dbReference>